<comment type="caution">
    <text evidence="1">The sequence shown here is derived from an EMBL/GenBank/DDBJ whole genome shotgun (WGS) entry which is preliminary data.</text>
</comment>
<protein>
    <recommendedName>
        <fullName evidence="3">Peptidase M15C domain-containing protein</fullName>
    </recommendedName>
</protein>
<sequence>MTLRQKQSKFASMAALLIQVAYERGYEVTIGDVWARSGHIRGSFHYKKLAVDLNLFKNGRYFRSTKAHEPLGLFWESLDPEATWGGRFGDGNHYSYGEIKRK</sequence>
<reference evidence="1" key="1">
    <citation type="journal article" date="2015" name="Nature">
        <title>Complex archaea that bridge the gap between prokaryotes and eukaryotes.</title>
        <authorList>
            <person name="Spang A."/>
            <person name="Saw J.H."/>
            <person name="Jorgensen S.L."/>
            <person name="Zaremba-Niedzwiedzka K."/>
            <person name="Martijn J."/>
            <person name="Lind A.E."/>
            <person name="van Eijk R."/>
            <person name="Schleper C."/>
            <person name="Guy L."/>
            <person name="Ettema T.J."/>
        </authorList>
    </citation>
    <scope>NUCLEOTIDE SEQUENCE</scope>
</reference>
<gene>
    <name evidence="2" type="ORF">LCGC14_1584300</name>
    <name evidence="1" type="ORF">LCGC14_1762970</name>
</gene>
<evidence type="ECO:0000313" key="2">
    <source>
        <dbReference type="EMBL" id="KKM26487.1"/>
    </source>
</evidence>
<evidence type="ECO:0008006" key="3">
    <source>
        <dbReference type="Google" id="ProtNLM"/>
    </source>
</evidence>
<evidence type="ECO:0000313" key="1">
    <source>
        <dbReference type="EMBL" id="KKM04556.1"/>
    </source>
</evidence>
<proteinExistence type="predicted"/>
<dbReference type="AlphaFoldDB" id="A0A0F9JFG4"/>
<dbReference type="InterPro" id="IPR009045">
    <property type="entry name" value="Zn_M74/Hedgehog-like"/>
</dbReference>
<accession>A0A0F9JFG4</accession>
<dbReference type="EMBL" id="LAZR01016424">
    <property type="protein sequence ID" value="KKM04556.1"/>
    <property type="molecule type" value="Genomic_DNA"/>
</dbReference>
<name>A0A0F9JFG4_9ZZZZ</name>
<dbReference type="SUPFAM" id="SSF55166">
    <property type="entry name" value="Hedgehog/DD-peptidase"/>
    <property type="match status" value="1"/>
</dbReference>
<organism evidence="1">
    <name type="scientific">marine sediment metagenome</name>
    <dbReference type="NCBI Taxonomy" id="412755"/>
    <lineage>
        <taxon>unclassified sequences</taxon>
        <taxon>metagenomes</taxon>
        <taxon>ecological metagenomes</taxon>
    </lineage>
</organism>
<dbReference type="EMBL" id="LAZR01012502">
    <property type="protein sequence ID" value="KKM26487.1"/>
    <property type="molecule type" value="Genomic_DNA"/>
</dbReference>